<feature type="transmembrane region" description="Helical" evidence="6">
    <location>
        <begin position="87"/>
        <end position="105"/>
    </location>
</feature>
<dbReference type="HOGENOM" id="CLU_003182_9_2_1"/>
<dbReference type="PANTHER" id="PTHR11814">
    <property type="entry name" value="SULFATE TRANSPORTER"/>
    <property type="match status" value="1"/>
</dbReference>
<dbReference type="InterPro" id="IPR011547">
    <property type="entry name" value="SLC26A/SulP_dom"/>
</dbReference>
<dbReference type="Pfam" id="PF01740">
    <property type="entry name" value="STAS"/>
    <property type="match status" value="1"/>
</dbReference>
<dbReference type="OrthoDB" id="5807933at2759"/>
<dbReference type="Pfam" id="PF00916">
    <property type="entry name" value="Sulfate_transp"/>
    <property type="match status" value="1"/>
</dbReference>
<organism evidence="9">
    <name type="scientific">Caenorhabditis brenneri</name>
    <name type="common">Nematode worm</name>
    <dbReference type="NCBI Taxonomy" id="135651"/>
    <lineage>
        <taxon>Eukaryota</taxon>
        <taxon>Metazoa</taxon>
        <taxon>Ecdysozoa</taxon>
        <taxon>Nematoda</taxon>
        <taxon>Chromadorea</taxon>
        <taxon>Rhabditida</taxon>
        <taxon>Rhabditina</taxon>
        <taxon>Rhabditomorpha</taxon>
        <taxon>Rhabditoidea</taxon>
        <taxon>Rhabditidae</taxon>
        <taxon>Peloderinae</taxon>
        <taxon>Caenorhabditis</taxon>
    </lineage>
</organism>
<dbReference type="Gene3D" id="3.30.750.24">
    <property type="entry name" value="STAS domain"/>
    <property type="match status" value="1"/>
</dbReference>
<dbReference type="STRING" id="135651.G0M6H2"/>
<evidence type="ECO:0000256" key="5">
    <source>
        <dbReference type="SAM" id="MobiDB-lite"/>
    </source>
</evidence>
<evidence type="ECO:0000256" key="6">
    <source>
        <dbReference type="SAM" id="Phobius"/>
    </source>
</evidence>
<dbReference type="InterPro" id="IPR001902">
    <property type="entry name" value="SLC26A/SulP_fam"/>
</dbReference>
<sequence>MNQEDYDRQNGFNREEPPNWIRRKWDRIKEGAQLSGVGRMIEHRIPIIGWLRRYAVTDNLLPDVVAGTTVGIYVVAQDYPGVTNIEIAASLCLLTGMIQICLALTKFDVLMTFLPKPAVDAITVSAVFYGIVSQIPKILGFSVKSSDAPYFSLFHSVYEIGVNIVSLNINWPTAIVSFVTLVYLIITQFFEKLWKRSFKAIPFPRELIMLALAIILSDALNLDSNYHVKTIKTIPSGFQSPLLPRLDIMSHLFLNAVSVAVVSYAITISMGDVFSRKHNYIMDTNQELLALGLTNFGSSFFGCFPTCCSLSRTLVNEKCGAKTQLASIVSSAVIGIVVIFLGTYLTPLPICVLSVLVCFVVIPFLVNAGELPRLWKCSKHDFATEFRIIRFDAPLIFTNVKKFSHNIRSAMQDTKKRRKSIESQEGVKWTAIILDCHTWTYTDTMGITAVQDINEDLQKLHILPLFANLKSSLRRQYERAGILEEVLVYEHEVLELEVKVMAEDRRITEERDKLARNTVRYANGTNRKDKIDPEAGLYNGEAVQVEMKHEQTEHQLLLDEIQLNKEKRCLAAKKEKLAQQIKETERKKEGKSEKNAESSMKISQNQIYPSIQDALKAAHELVIKQNEFFKERVQQD</sequence>
<keyword evidence="9" id="KW-1185">Reference proteome</keyword>
<dbReference type="PROSITE" id="PS50801">
    <property type="entry name" value="STAS"/>
    <property type="match status" value="1"/>
</dbReference>
<feature type="transmembrane region" description="Helical" evidence="6">
    <location>
        <begin position="207"/>
        <end position="228"/>
    </location>
</feature>
<dbReference type="InterPro" id="IPR036513">
    <property type="entry name" value="STAS_dom_sf"/>
</dbReference>
<dbReference type="SUPFAM" id="SSF52091">
    <property type="entry name" value="SpoIIaa-like"/>
    <property type="match status" value="1"/>
</dbReference>
<evidence type="ECO:0000256" key="2">
    <source>
        <dbReference type="ARBA" id="ARBA00022692"/>
    </source>
</evidence>
<accession>G0M6H2</accession>
<dbReference type="FunCoup" id="G0M6H2">
    <property type="interactions" value="25"/>
</dbReference>
<evidence type="ECO:0000313" key="9">
    <source>
        <dbReference type="Proteomes" id="UP000008068"/>
    </source>
</evidence>
<keyword evidence="2 6" id="KW-0812">Transmembrane</keyword>
<dbReference type="GO" id="GO:0097730">
    <property type="term" value="C:non-motile cilium"/>
    <property type="evidence" value="ECO:0007669"/>
    <property type="project" value="EnsemblMetazoa"/>
</dbReference>
<dbReference type="InterPro" id="IPR002645">
    <property type="entry name" value="STAS_dom"/>
</dbReference>
<feature type="transmembrane region" description="Helical" evidence="6">
    <location>
        <begin position="117"/>
        <end position="140"/>
    </location>
</feature>
<dbReference type="GO" id="GO:0016323">
    <property type="term" value="C:basolateral plasma membrane"/>
    <property type="evidence" value="ECO:0007669"/>
    <property type="project" value="EnsemblMetazoa"/>
</dbReference>
<feature type="transmembrane region" description="Helical" evidence="6">
    <location>
        <begin position="347"/>
        <end position="366"/>
    </location>
</feature>
<dbReference type="CDD" id="cd07042">
    <property type="entry name" value="STAS_SulP_like_sulfate_transporter"/>
    <property type="match status" value="1"/>
</dbReference>
<dbReference type="EMBL" id="GL379786">
    <property type="protein sequence ID" value="EGT30667.1"/>
    <property type="molecule type" value="Genomic_DNA"/>
</dbReference>
<feature type="domain" description="STAS" evidence="7">
    <location>
        <begin position="388"/>
        <end position="486"/>
    </location>
</feature>
<evidence type="ECO:0000259" key="7">
    <source>
        <dbReference type="PROSITE" id="PS50801"/>
    </source>
</evidence>
<dbReference type="OMA" id="FSITCLM"/>
<evidence type="ECO:0000256" key="1">
    <source>
        <dbReference type="ARBA" id="ARBA00004141"/>
    </source>
</evidence>
<feature type="transmembrane region" description="Helical" evidence="6">
    <location>
        <begin position="160"/>
        <end position="186"/>
    </location>
</feature>
<evidence type="ECO:0000256" key="3">
    <source>
        <dbReference type="ARBA" id="ARBA00022989"/>
    </source>
</evidence>
<name>G0M6H2_CAEBE</name>
<dbReference type="eggNOG" id="KOG0236">
    <property type="taxonomic scope" value="Eukaryota"/>
</dbReference>
<gene>
    <name evidence="8" type="primary">Cbn-sulp-2</name>
    <name evidence="8" type="ORF">CAEBREN_12650</name>
</gene>
<dbReference type="InParanoid" id="G0M6H2"/>
<dbReference type="GO" id="GO:0015116">
    <property type="term" value="F:sulfate transmembrane transporter activity"/>
    <property type="evidence" value="ECO:0007669"/>
    <property type="project" value="EnsemblMetazoa"/>
</dbReference>
<feature type="transmembrane region" description="Helical" evidence="6">
    <location>
        <begin position="248"/>
        <end position="267"/>
    </location>
</feature>
<reference evidence="9" key="1">
    <citation type="submission" date="2011-07" db="EMBL/GenBank/DDBJ databases">
        <authorList>
            <consortium name="Caenorhabditis brenneri Sequencing and Analysis Consortium"/>
            <person name="Wilson R.K."/>
        </authorList>
    </citation>
    <scope>NUCLEOTIDE SEQUENCE [LARGE SCALE GENOMIC DNA]</scope>
    <source>
        <strain evidence="9">PB2801</strain>
    </source>
</reference>
<proteinExistence type="predicted"/>
<feature type="region of interest" description="Disordered" evidence="5">
    <location>
        <begin position="581"/>
        <end position="604"/>
    </location>
</feature>
<dbReference type="Proteomes" id="UP000008068">
    <property type="component" value="Unassembled WGS sequence"/>
</dbReference>
<protein>
    <submittedName>
        <fullName evidence="8">CBN-SULP-2 protein</fullName>
    </submittedName>
</protein>
<evidence type="ECO:0000313" key="8">
    <source>
        <dbReference type="EMBL" id="EGT30667.1"/>
    </source>
</evidence>
<dbReference type="AlphaFoldDB" id="G0M6H2"/>
<evidence type="ECO:0000256" key="4">
    <source>
        <dbReference type="ARBA" id="ARBA00023136"/>
    </source>
</evidence>
<comment type="subcellular location">
    <subcellularLocation>
        <location evidence="1">Membrane</location>
        <topology evidence="1">Multi-pass membrane protein</topology>
    </subcellularLocation>
</comment>
<keyword evidence="3 6" id="KW-1133">Transmembrane helix</keyword>
<keyword evidence="4 6" id="KW-0472">Membrane</keyword>
<feature type="transmembrane region" description="Helical" evidence="6">
    <location>
        <begin position="325"/>
        <end position="341"/>
    </location>
</feature>
<feature type="compositionally biased region" description="Basic and acidic residues" evidence="5">
    <location>
        <begin position="581"/>
        <end position="596"/>
    </location>
</feature>